<comment type="function">
    <text evidence="6">Ferredoxins are iron-sulfur proteins that transfer electrons in a wide variety of metabolic reactions.</text>
</comment>
<dbReference type="GO" id="GO:0005506">
    <property type="term" value="F:iron ion binding"/>
    <property type="evidence" value="ECO:0007669"/>
    <property type="project" value="UniProtKB-UniRule"/>
</dbReference>
<dbReference type="EMBL" id="PFAT01000030">
    <property type="protein sequence ID" value="PIR92297.1"/>
    <property type="molecule type" value="Genomic_DNA"/>
</dbReference>
<evidence type="ECO:0000256" key="5">
    <source>
        <dbReference type="ARBA" id="ARBA00023014"/>
    </source>
</evidence>
<keyword evidence="1 6" id="KW-0813">Transport</keyword>
<dbReference type="Gene3D" id="3.30.70.20">
    <property type="match status" value="1"/>
</dbReference>
<keyword evidence="2 6" id="KW-0479">Metal-binding</keyword>
<evidence type="ECO:0000256" key="1">
    <source>
        <dbReference type="ARBA" id="ARBA00022448"/>
    </source>
</evidence>
<dbReference type="PROSITE" id="PS51379">
    <property type="entry name" value="4FE4S_FER_2"/>
    <property type="match status" value="1"/>
</dbReference>
<feature type="domain" description="4Fe-4S ferredoxin-type" evidence="7">
    <location>
        <begin position="1"/>
        <end position="29"/>
    </location>
</feature>
<reference evidence="9" key="1">
    <citation type="submission" date="2017-09" db="EMBL/GenBank/DDBJ databases">
        <title>Depth-based differentiation of microbial function through sediment-hosted aquifers and enrichment of novel symbionts in the deep terrestrial subsurface.</title>
        <authorList>
            <person name="Probst A.J."/>
            <person name="Ladd B."/>
            <person name="Jarett J.K."/>
            <person name="Geller-Mcgrath D.E."/>
            <person name="Sieber C.M.K."/>
            <person name="Emerson J.B."/>
            <person name="Anantharaman K."/>
            <person name="Thomas B.C."/>
            <person name="Malmstrom R."/>
            <person name="Stieglmeier M."/>
            <person name="Klingl A."/>
            <person name="Woyke T."/>
            <person name="Ryan C.M."/>
            <person name="Banfield J.F."/>
        </authorList>
    </citation>
    <scope>NUCLEOTIDE SEQUENCE [LARGE SCALE GENOMIC DNA]</scope>
</reference>
<evidence type="ECO:0000313" key="8">
    <source>
        <dbReference type="EMBL" id="PIR92297.1"/>
    </source>
</evidence>
<evidence type="ECO:0000259" key="7">
    <source>
        <dbReference type="PROSITE" id="PS51379"/>
    </source>
</evidence>
<dbReference type="PANTHER" id="PTHR36923">
    <property type="entry name" value="FERREDOXIN"/>
    <property type="match status" value="1"/>
</dbReference>
<dbReference type="InterPro" id="IPR017896">
    <property type="entry name" value="4Fe4S_Fe-S-bd"/>
</dbReference>
<keyword evidence="5 6" id="KW-0411">Iron-sulfur</keyword>
<protein>
    <recommendedName>
        <fullName evidence="6">Ferredoxin</fullName>
    </recommendedName>
</protein>
<name>A0A2H0UZR0_9BACT</name>
<dbReference type="AlphaFoldDB" id="A0A2H0UZR0"/>
<dbReference type="InterPro" id="IPR051269">
    <property type="entry name" value="Fe-S_cluster_ET"/>
</dbReference>
<proteinExistence type="predicted"/>
<dbReference type="PROSITE" id="PS00198">
    <property type="entry name" value="4FE4S_FER_1"/>
    <property type="match status" value="1"/>
</dbReference>
<evidence type="ECO:0000256" key="2">
    <source>
        <dbReference type="ARBA" id="ARBA00022723"/>
    </source>
</evidence>
<dbReference type="GO" id="GO:0051536">
    <property type="term" value="F:iron-sulfur cluster binding"/>
    <property type="evidence" value="ECO:0007669"/>
    <property type="project" value="UniProtKB-KW"/>
</dbReference>
<evidence type="ECO:0000256" key="3">
    <source>
        <dbReference type="ARBA" id="ARBA00022982"/>
    </source>
</evidence>
<evidence type="ECO:0000313" key="9">
    <source>
        <dbReference type="Proteomes" id="UP000228510"/>
    </source>
</evidence>
<accession>A0A2H0UZR0</accession>
<evidence type="ECO:0000256" key="6">
    <source>
        <dbReference type="RuleBase" id="RU368020"/>
    </source>
</evidence>
<sequence length="61" mass="6551">MMVRIDKEKCIGCGSCAAVCPAVFKMNEEIFKAEVIDIEATAPCVKEAIELCPTQAISGDE</sequence>
<gene>
    <name evidence="8" type="ORF">COU01_02435</name>
</gene>
<dbReference type="GO" id="GO:0009055">
    <property type="term" value="F:electron transfer activity"/>
    <property type="evidence" value="ECO:0007669"/>
    <property type="project" value="UniProtKB-UniRule"/>
</dbReference>
<keyword evidence="3 6" id="KW-0249">Electron transport</keyword>
<dbReference type="PRINTS" id="PR00352">
    <property type="entry name" value="3FE4SFRDOXIN"/>
</dbReference>
<evidence type="ECO:0000256" key="4">
    <source>
        <dbReference type="ARBA" id="ARBA00023004"/>
    </source>
</evidence>
<organism evidence="8 9">
    <name type="scientific">Candidatus Falkowbacteria bacterium CG10_big_fil_rev_8_21_14_0_10_44_15</name>
    <dbReference type="NCBI Taxonomy" id="1974569"/>
    <lineage>
        <taxon>Bacteria</taxon>
        <taxon>Candidatus Falkowiibacteriota</taxon>
    </lineage>
</organism>
<dbReference type="Pfam" id="PF13370">
    <property type="entry name" value="Fer4_13"/>
    <property type="match status" value="1"/>
</dbReference>
<dbReference type="InterPro" id="IPR017900">
    <property type="entry name" value="4Fe4S_Fe_S_CS"/>
</dbReference>
<dbReference type="PANTHER" id="PTHR36923:SF3">
    <property type="entry name" value="FERREDOXIN"/>
    <property type="match status" value="1"/>
</dbReference>
<dbReference type="SUPFAM" id="SSF54862">
    <property type="entry name" value="4Fe-4S ferredoxins"/>
    <property type="match status" value="1"/>
</dbReference>
<dbReference type="Proteomes" id="UP000228510">
    <property type="component" value="Unassembled WGS sequence"/>
</dbReference>
<dbReference type="InterPro" id="IPR001080">
    <property type="entry name" value="3Fe4S_ferredoxin"/>
</dbReference>
<comment type="caution">
    <text evidence="8">The sequence shown here is derived from an EMBL/GenBank/DDBJ whole genome shotgun (WGS) entry which is preliminary data.</text>
</comment>
<keyword evidence="4 6" id="KW-0408">Iron</keyword>